<keyword evidence="9" id="KW-1185">Reference proteome</keyword>
<dbReference type="Pfam" id="PF04055">
    <property type="entry name" value="Radical_SAM"/>
    <property type="match status" value="1"/>
</dbReference>
<dbReference type="GO" id="GO:0044272">
    <property type="term" value="P:sulfur compound biosynthetic process"/>
    <property type="evidence" value="ECO:0007669"/>
    <property type="project" value="UniProtKB-ARBA"/>
</dbReference>
<keyword evidence="5" id="KW-0408">Iron</keyword>
<dbReference type="CDD" id="cd01335">
    <property type="entry name" value="Radical_SAM"/>
    <property type="match status" value="1"/>
</dbReference>
<evidence type="ECO:0000313" key="8">
    <source>
        <dbReference type="EMBL" id="SFQ16942.1"/>
    </source>
</evidence>
<dbReference type="GO" id="GO:0051539">
    <property type="term" value="F:4 iron, 4 sulfur cluster binding"/>
    <property type="evidence" value="ECO:0007669"/>
    <property type="project" value="UniProtKB-KW"/>
</dbReference>
<dbReference type="Gene3D" id="3.20.20.70">
    <property type="entry name" value="Aldolase class I"/>
    <property type="match status" value="1"/>
</dbReference>
<dbReference type="PANTHER" id="PTHR43583">
    <property type="entry name" value="2-IMINOACETATE SYNTHASE"/>
    <property type="match status" value="1"/>
</dbReference>
<dbReference type="AlphaFoldDB" id="A0A1I5WB42"/>
<evidence type="ECO:0000256" key="1">
    <source>
        <dbReference type="ARBA" id="ARBA00001966"/>
    </source>
</evidence>
<dbReference type="STRING" id="937334.SAMN05444406_11532"/>
<evidence type="ECO:0000256" key="3">
    <source>
        <dbReference type="ARBA" id="ARBA00022691"/>
    </source>
</evidence>
<proteinExistence type="predicted"/>
<accession>A0A1I5WB42</accession>
<reference evidence="8 9" key="1">
    <citation type="submission" date="2016-10" db="EMBL/GenBank/DDBJ databases">
        <authorList>
            <person name="de Groot N.N."/>
        </authorList>
    </citation>
    <scope>NUCLEOTIDE SEQUENCE [LARGE SCALE GENOMIC DNA]</scope>
    <source>
        <strain evidence="8 9">DSM 20678</strain>
    </source>
</reference>
<dbReference type="InterPro" id="IPR013785">
    <property type="entry name" value="Aldolase_TIM"/>
</dbReference>
<evidence type="ECO:0000256" key="6">
    <source>
        <dbReference type="ARBA" id="ARBA00023014"/>
    </source>
</evidence>
<keyword evidence="6" id="KW-0411">Iron-sulfur</keyword>
<organism evidence="8 9">
    <name type="scientific">Caldicoprobacter faecalis</name>
    <dbReference type="NCBI Taxonomy" id="937334"/>
    <lineage>
        <taxon>Bacteria</taxon>
        <taxon>Bacillati</taxon>
        <taxon>Bacillota</taxon>
        <taxon>Clostridia</taxon>
        <taxon>Caldicoprobacterales</taxon>
        <taxon>Caldicoprobacteraceae</taxon>
        <taxon>Caldicoprobacter</taxon>
    </lineage>
</organism>
<comment type="cofactor">
    <cofactor evidence="1">
        <name>[4Fe-4S] cluster</name>
        <dbReference type="ChEBI" id="CHEBI:49883"/>
    </cofactor>
</comment>
<dbReference type="SMART" id="SM00876">
    <property type="entry name" value="BATS"/>
    <property type="match status" value="1"/>
</dbReference>
<dbReference type="Proteomes" id="UP000198577">
    <property type="component" value="Unassembled WGS sequence"/>
</dbReference>
<sequence length="465" mass="52891">MLTAEKADFIKDDVIFEALEKGKNRTREEVEAIIEKGRQAKGLTLEETAALLQIDDPELNEKLFEAARQVKDAIYGTRIVLFAPLYVSNYCVNRCRYCGYKCTNKIPRRKLTDEEVRREVEIIESLGHKRIALEAGEDDKNCPIEYITHVMDVIYSTKIKNGSIRRINVNIAATSVENYRKLKAAGIGTYVLFQETYHRESYSKYHPSGPKSDYDYHTTAMDRAMEAGIDDVGLGVLFGLYDYRYEVLGLLLHAQHLEEKFGVGPHTISVPRLRPAVGVSLDEYPYLVSDHDFKRIVAILRLAVPYTGIILSTREAPGFREEVINLGVSQISAGSCTDVGGYMLHEQGDNQPQFELADHRSPLEVLKSLCRQGYLPSYCTACYRAGRTGERFMAFAKSGQIHNLCYPNAILTFKEYLEDYADDELKALGNQVIERNLAKIPNPVMRDKTIERLRRIENGERDLFF</sequence>
<dbReference type="SFLD" id="SFLDS00029">
    <property type="entry name" value="Radical_SAM"/>
    <property type="match status" value="1"/>
</dbReference>
<dbReference type="Pfam" id="PF06968">
    <property type="entry name" value="BATS"/>
    <property type="match status" value="1"/>
</dbReference>
<dbReference type="GO" id="GO:0046872">
    <property type="term" value="F:metal ion binding"/>
    <property type="evidence" value="ECO:0007669"/>
    <property type="project" value="UniProtKB-KW"/>
</dbReference>
<dbReference type="NCBIfam" id="TIGR03955">
    <property type="entry name" value="rSAM_HydG"/>
    <property type="match status" value="1"/>
</dbReference>
<dbReference type="SUPFAM" id="SSF102114">
    <property type="entry name" value="Radical SAM enzymes"/>
    <property type="match status" value="1"/>
</dbReference>
<dbReference type="SFLD" id="SFLDG01081">
    <property type="entry name" value="cleavage_of_the_Ca-Cb_bond_in"/>
    <property type="match status" value="1"/>
</dbReference>
<evidence type="ECO:0000256" key="2">
    <source>
        <dbReference type="ARBA" id="ARBA00022485"/>
    </source>
</evidence>
<dbReference type="InterPro" id="IPR034428">
    <property type="entry name" value="ThiH/NoCL/HydG-like"/>
</dbReference>
<dbReference type="SFLD" id="SFLDG01060">
    <property type="entry name" value="BATS_domain_containing"/>
    <property type="match status" value="1"/>
</dbReference>
<dbReference type="InterPro" id="IPR058240">
    <property type="entry name" value="rSAM_sf"/>
</dbReference>
<dbReference type="PROSITE" id="PS51918">
    <property type="entry name" value="RADICAL_SAM"/>
    <property type="match status" value="1"/>
</dbReference>
<dbReference type="PANTHER" id="PTHR43583:SF2">
    <property type="entry name" value="THIAZOLE BIOSYNTHESIS PROTEIN"/>
    <property type="match status" value="1"/>
</dbReference>
<evidence type="ECO:0000259" key="7">
    <source>
        <dbReference type="PROSITE" id="PS51918"/>
    </source>
</evidence>
<dbReference type="InterPro" id="IPR010722">
    <property type="entry name" value="BATS_dom"/>
</dbReference>
<dbReference type="GO" id="GO:0003824">
    <property type="term" value="F:catalytic activity"/>
    <property type="evidence" value="ECO:0007669"/>
    <property type="project" value="InterPro"/>
</dbReference>
<dbReference type="InterPro" id="IPR024007">
    <property type="entry name" value="FeFe-hyd_mat_HydG"/>
</dbReference>
<dbReference type="InterPro" id="IPR007197">
    <property type="entry name" value="rSAM"/>
</dbReference>
<protein>
    <submittedName>
        <fullName evidence="8">2-iminoacetate synthase</fullName>
    </submittedName>
</protein>
<dbReference type="EMBL" id="FOXR01000015">
    <property type="protein sequence ID" value="SFQ16942.1"/>
    <property type="molecule type" value="Genomic_DNA"/>
</dbReference>
<evidence type="ECO:0000256" key="5">
    <source>
        <dbReference type="ARBA" id="ARBA00023004"/>
    </source>
</evidence>
<keyword evidence="4" id="KW-0479">Metal-binding</keyword>
<gene>
    <name evidence="8" type="ORF">SAMN05444406_11532</name>
</gene>
<keyword evidence="3" id="KW-0949">S-adenosyl-L-methionine</keyword>
<feature type="domain" description="Radical SAM core" evidence="7">
    <location>
        <begin position="77"/>
        <end position="306"/>
    </location>
</feature>
<keyword evidence="2" id="KW-0004">4Fe-4S</keyword>
<name>A0A1I5WB42_9FIRM</name>
<dbReference type="GO" id="GO:0042364">
    <property type="term" value="P:water-soluble vitamin biosynthetic process"/>
    <property type="evidence" value="ECO:0007669"/>
    <property type="project" value="UniProtKB-ARBA"/>
</dbReference>
<dbReference type="SFLD" id="SFLDF00319">
    <property type="entry name" value="Fe_hydrogenase_maturase_(HydG"/>
    <property type="match status" value="1"/>
</dbReference>
<evidence type="ECO:0000313" key="9">
    <source>
        <dbReference type="Proteomes" id="UP000198577"/>
    </source>
</evidence>
<evidence type="ECO:0000256" key="4">
    <source>
        <dbReference type="ARBA" id="ARBA00022723"/>
    </source>
</evidence>